<evidence type="ECO:0000259" key="1">
    <source>
        <dbReference type="Pfam" id="PF01593"/>
    </source>
</evidence>
<dbReference type="STRING" id="1797513.A2782_04500"/>
<dbReference type="InterPro" id="IPR050464">
    <property type="entry name" value="Zeta_carotene_desat/Oxidored"/>
</dbReference>
<evidence type="ECO:0000313" key="2">
    <source>
        <dbReference type="EMBL" id="OGY09934.1"/>
    </source>
</evidence>
<accession>A0A1G1V3I4</accession>
<dbReference type="PANTHER" id="PTHR42923">
    <property type="entry name" value="PROTOPORPHYRINOGEN OXIDASE"/>
    <property type="match status" value="1"/>
</dbReference>
<name>A0A1G1V3I4_9BACT</name>
<dbReference type="Proteomes" id="UP000177967">
    <property type="component" value="Unassembled WGS sequence"/>
</dbReference>
<comment type="caution">
    <text evidence="2">The sequence shown here is derived from an EMBL/GenBank/DDBJ whole genome shotgun (WGS) entry which is preliminary data.</text>
</comment>
<dbReference type="InterPro" id="IPR002937">
    <property type="entry name" value="Amino_oxidase"/>
</dbReference>
<dbReference type="GO" id="GO:0016491">
    <property type="term" value="F:oxidoreductase activity"/>
    <property type="evidence" value="ECO:0007669"/>
    <property type="project" value="InterPro"/>
</dbReference>
<sequence length="423" mass="48364">MRIGIIGAGFVGLSSALALTKKGHRVTVFEKNIVPGGLAKGFRSQGWEWTLEEHYHHLFTSDWSIQDLSKEVGVHIIFKKAKTSTLYDGKIYQLDSAVSLSTFSPLSLFEKTKTALVLAYLKLTTLWKNLENQTSENFLSKTMGKKAWEVLWQPLFTKKFGKYAKKIPAVWFWARIKKRSAFLGYPEGGFQHLANKIAFIGKRNGVRFLYKTNISQIRPKDGKFLLTTNNRRQEEFDRVICTLPSHLFCQITPDLPPAYVKSATSLKGLGAVNLILSLNKPFLPDKTYWLNVNEKDFPFLAVVEHTNLVNKKHYRDNTLLYVGNYLEATHPYFKKTSQALFNEFAPYFKKINSEFSKSWVKKMWVSKTPFAQPIIPLNYSSKIPSIQTPIGGLYLANIQQVYPWDRGTNYAVELGQKVAQLVK</sequence>
<dbReference type="PRINTS" id="PR00419">
    <property type="entry name" value="ADXRDTASE"/>
</dbReference>
<dbReference type="SUPFAM" id="SSF51905">
    <property type="entry name" value="FAD/NAD(P)-binding domain"/>
    <property type="match status" value="1"/>
</dbReference>
<feature type="domain" description="Amine oxidase" evidence="1">
    <location>
        <begin position="12"/>
        <end position="420"/>
    </location>
</feature>
<dbReference type="PANTHER" id="PTHR42923:SF46">
    <property type="entry name" value="AMINE OXIDASE"/>
    <property type="match status" value="1"/>
</dbReference>
<dbReference type="NCBIfam" id="NF005560">
    <property type="entry name" value="PRK07233.1"/>
    <property type="match status" value="1"/>
</dbReference>
<organism evidence="2 3">
    <name type="scientific">Candidatus Blackburnbacteria bacterium RIFCSPHIGHO2_01_FULL_43_15b</name>
    <dbReference type="NCBI Taxonomy" id="1797513"/>
    <lineage>
        <taxon>Bacteria</taxon>
        <taxon>Candidatus Blackburniibacteriota</taxon>
    </lineage>
</organism>
<dbReference type="Gene3D" id="3.50.50.60">
    <property type="entry name" value="FAD/NAD(P)-binding domain"/>
    <property type="match status" value="1"/>
</dbReference>
<dbReference type="Pfam" id="PF01593">
    <property type="entry name" value="Amino_oxidase"/>
    <property type="match status" value="1"/>
</dbReference>
<gene>
    <name evidence="2" type="ORF">A2782_04500</name>
</gene>
<dbReference type="InterPro" id="IPR036188">
    <property type="entry name" value="FAD/NAD-bd_sf"/>
</dbReference>
<dbReference type="AlphaFoldDB" id="A0A1G1V3I4"/>
<dbReference type="EMBL" id="MHBW01000003">
    <property type="protein sequence ID" value="OGY09934.1"/>
    <property type="molecule type" value="Genomic_DNA"/>
</dbReference>
<evidence type="ECO:0000313" key="3">
    <source>
        <dbReference type="Proteomes" id="UP000177967"/>
    </source>
</evidence>
<reference evidence="2 3" key="1">
    <citation type="journal article" date="2016" name="Nat. Commun.">
        <title>Thousands of microbial genomes shed light on interconnected biogeochemical processes in an aquifer system.</title>
        <authorList>
            <person name="Anantharaman K."/>
            <person name="Brown C.T."/>
            <person name="Hug L.A."/>
            <person name="Sharon I."/>
            <person name="Castelle C.J."/>
            <person name="Probst A.J."/>
            <person name="Thomas B.C."/>
            <person name="Singh A."/>
            <person name="Wilkins M.J."/>
            <person name="Karaoz U."/>
            <person name="Brodie E.L."/>
            <person name="Williams K.H."/>
            <person name="Hubbard S.S."/>
            <person name="Banfield J.F."/>
        </authorList>
    </citation>
    <scope>NUCLEOTIDE SEQUENCE [LARGE SCALE GENOMIC DNA]</scope>
</reference>
<proteinExistence type="predicted"/>
<protein>
    <recommendedName>
        <fullName evidence="1">Amine oxidase domain-containing protein</fullName>
    </recommendedName>
</protein>